<evidence type="ECO:0000256" key="1">
    <source>
        <dbReference type="SAM" id="Phobius"/>
    </source>
</evidence>
<organism evidence="2 3">
    <name type="scientific">Glossina brevipalpis</name>
    <dbReference type="NCBI Taxonomy" id="37001"/>
    <lineage>
        <taxon>Eukaryota</taxon>
        <taxon>Metazoa</taxon>
        <taxon>Ecdysozoa</taxon>
        <taxon>Arthropoda</taxon>
        <taxon>Hexapoda</taxon>
        <taxon>Insecta</taxon>
        <taxon>Pterygota</taxon>
        <taxon>Neoptera</taxon>
        <taxon>Endopterygota</taxon>
        <taxon>Diptera</taxon>
        <taxon>Brachycera</taxon>
        <taxon>Muscomorpha</taxon>
        <taxon>Hippoboscoidea</taxon>
        <taxon>Glossinidae</taxon>
        <taxon>Glossina</taxon>
    </lineage>
</organism>
<evidence type="ECO:0000313" key="3">
    <source>
        <dbReference type="Proteomes" id="UP000091820"/>
    </source>
</evidence>
<keyword evidence="1" id="KW-1133">Transmembrane helix</keyword>
<dbReference type="EnsemblMetazoa" id="GBRI035904-RA">
    <property type="protein sequence ID" value="GBRI035904-PA"/>
    <property type="gene ID" value="GBRI035904"/>
</dbReference>
<keyword evidence="1" id="KW-0472">Membrane</keyword>
<proteinExistence type="predicted"/>
<name>A0A1A9WXB1_9MUSC</name>
<sequence>MGEKCLKCFTLTSSINSLITQCFHYDDDNDDNGVDNTSGKKRCKLNQNILGKIYLTLILMKTLTIILNSKHRLTSSSITVHSCLFAECYVGWLAGWLAGWLVGWLAGWPLAETRAVYSKQNE</sequence>
<dbReference type="AlphaFoldDB" id="A0A1A9WXB1"/>
<feature type="transmembrane region" description="Helical" evidence="1">
    <location>
        <begin position="49"/>
        <end position="69"/>
    </location>
</feature>
<dbReference type="VEuPathDB" id="VectorBase:GBRI035904"/>
<reference evidence="2" key="2">
    <citation type="submission" date="2020-05" db="UniProtKB">
        <authorList>
            <consortium name="EnsemblMetazoa"/>
        </authorList>
    </citation>
    <scope>IDENTIFICATION</scope>
    <source>
        <strain evidence="2">IAEA</strain>
    </source>
</reference>
<feature type="transmembrane region" description="Helical" evidence="1">
    <location>
        <begin position="89"/>
        <end position="111"/>
    </location>
</feature>
<evidence type="ECO:0000313" key="2">
    <source>
        <dbReference type="EnsemblMetazoa" id="GBRI035904-PA"/>
    </source>
</evidence>
<reference evidence="3" key="1">
    <citation type="submission" date="2014-03" db="EMBL/GenBank/DDBJ databases">
        <authorList>
            <person name="Aksoy S."/>
            <person name="Warren W."/>
            <person name="Wilson R.K."/>
        </authorList>
    </citation>
    <scope>NUCLEOTIDE SEQUENCE [LARGE SCALE GENOMIC DNA]</scope>
    <source>
        <strain evidence="3">IAEA</strain>
    </source>
</reference>
<keyword evidence="3" id="KW-1185">Reference proteome</keyword>
<protein>
    <submittedName>
        <fullName evidence="2">Uncharacterized protein</fullName>
    </submittedName>
</protein>
<dbReference type="Proteomes" id="UP000091820">
    <property type="component" value="Unassembled WGS sequence"/>
</dbReference>
<keyword evidence="1" id="KW-0812">Transmembrane</keyword>
<accession>A0A1A9WXB1</accession>